<dbReference type="EMBL" id="ASTJ01000025">
    <property type="protein sequence ID" value="EPC02317.1"/>
    <property type="molecule type" value="Genomic_DNA"/>
</dbReference>
<dbReference type="SUPFAM" id="SSF52172">
    <property type="entry name" value="CheY-like"/>
    <property type="match status" value="1"/>
</dbReference>
<dbReference type="PROSITE" id="PS50110">
    <property type="entry name" value="RESPONSE_REGULATORY"/>
    <property type="match status" value="1"/>
</dbReference>
<dbReference type="Gene3D" id="3.40.50.2300">
    <property type="match status" value="1"/>
</dbReference>
<dbReference type="SMART" id="SM01012">
    <property type="entry name" value="ANTAR"/>
    <property type="match status" value="1"/>
</dbReference>
<accession>S2KJM1</accession>
<gene>
    <name evidence="4" type="ORF">L861_14875</name>
</gene>
<evidence type="ECO:0000259" key="2">
    <source>
        <dbReference type="PROSITE" id="PS50110"/>
    </source>
</evidence>
<dbReference type="InterPro" id="IPR001789">
    <property type="entry name" value="Sig_transdc_resp-reg_receiver"/>
</dbReference>
<dbReference type="InterPro" id="IPR036388">
    <property type="entry name" value="WH-like_DNA-bd_sf"/>
</dbReference>
<feature type="domain" description="ANTAR" evidence="3">
    <location>
        <begin position="124"/>
        <end position="185"/>
    </location>
</feature>
<evidence type="ECO:0008006" key="6">
    <source>
        <dbReference type="Google" id="ProtNLM"/>
    </source>
</evidence>
<dbReference type="OrthoDB" id="9782798at2"/>
<dbReference type="Gene3D" id="1.10.10.10">
    <property type="entry name" value="Winged helix-like DNA-binding domain superfamily/Winged helix DNA-binding domain"/>
    <property type="match status" value="1"/>
</dbReference>
<evidence type="ECO:0000313" key="4">
    <source>
        <dbReference type="EMBL" id="EPC02317.1"/>
    </source>
</evidence>
<dbReference type="Pfam" id="PF00072">
    <property type="entry name" value="Response_reg"/>
    <property type="match status" value="1"/>
</dbReference>
<dbReference type="PANTHER" id="PTHR43367:SF1">
    <property type="entry name" value="TWO-COMPONENT RESPONSE REGULATOR-LIKE APRR6-RELATED"/>
    <property type="match status" value="1"/>
</dbReference>
<protein>
    <recommendedName>
        <fullName evidence="6">Histidine kinase</fullName>
    </recommendedName>
</protein>
<dbReference type="AlphaFoldDB" id="S2KJM1"/>
<feature type="domain" description="Response regulatory" evidence="2">
    <location>
        <begin position="4"/>
        <end position="118"/>
    </location>
</feature>
<proteinExistence type="predicted"/>
<name>S2KJM1_LITA3</name>
<dbReference type="GO" id="GO:0003723">
    <property type="term" value="F:RNA binding"/>
    <property type="evidence" value="ECO:0007669"/>
    <property type="project" value="InterPro"/>
</dbReference>
<reference evidence="4 5" key="1">
    <citation type="journal article" date="2013" name="Genome Announc.">
        <title>Draft genome sequence of the moderately halophilic gammaproteobacterium Halomonas anticariensis FP35.</title>
        <authorList>
            <person name="Tahrioui A."/>
            <person name="Quesada E."/>
            <person name="Llamas I."/>
        </authorList>
    </citation>
    <scope>NUCLEOTIDE SEQUENCE [LARGE SCALE GENOMIC DNA]</scope>
    <source>
        <strain evidence="5">DSM 16096 / CECT 5854 / LMG 22089 / FP35</strain>
    </source>
</reference>
<dbReference type="STRING" id="1121939.L861_14875"/>
<dbReference type="GO" id="GO:0000160">
    <property type="term" value="P:phosphorelay signal transduction system"/>
    <property type="evidence" value="ECO:0007669"/>
    <property type="project" value="InterPro"/>
</dbReference>
<organism evidence="4 5">
    <name type="scientific">Litchfieldella anticariensis (strain DSM 16096 / CECT 5854 / CIP 108499 / LMG 22089 / FP35)</name>
    <name type="common">Halomonas anticariensis</name>
    <dbReference type="NCBI Taxonomy" id="1121939"/>
    <lineage>
        <taxon>Bacteria</taxon>
        <taxon>Pseudomonadati</taxon>
        <taxon>Pseudomonadota</taxon>
        <taxon>Gammaproteobacteria</taxon>
        <taxon>Oceanospirillales</taxon>
        <taxon>Halomonadaceae</taxon>
        <taxon>Litchfieldella</taxon>
    </lineage>
</organism>
<dbReference type="InterPro" id="IPR008327">
    <property type="entry name" value="Sig_transdc_resp-reg_antiterm"/>
</dbReference>
<evidence type="ECO:0000259" key="3">
    <source>
        <dbReference type="PROSITE" id="PS50921"/>
    </source>
</evidence>
<keyword evidence="1" id="KW-0597">Phosphoprotein</keyword>
<dbReference type="PIRSF" id="PIRSF036382">
    <property type="entry name" value="RR_antiterm"/>
    <property type="match status" value="1"/>
</dbReference>
<dbReference type="InterPro" id="IPR011006">
    <property type="entry name" value="CheY-like_superfamily"/>
</dbReference>
<dbReference type="PROSITE" id="PS50921">
    <property type="entry name" value="ANTAR"/>
    <property type="match status" value="1"/>
</dbReference>
<dbReference type="SMART" id="SM00448">
    <property type="entry name" value="REC"/>
    <property type="match status" value="1"/>
</dbReference>
<dbReference type="PANTHER" id="PTHR43367">
    <property type="match status" value="1"/>
</dbReference>
<dbReference type="PATRIC" id="fig|1121939.11.peg.2214"/>
<comment type="caution">
    <text evidence="4">The sequence shown here is derived from an EMBL/GenBank/DDBJ whole genome shotgun (WGS) entry which is preliminary data.</text>
</comment>
<dbReference type="Proteomes" id="UP000014463">
    <property type="component" value="Unassembled WGS sequence"/>
</dbReference>
<sequence length="195" mass="21808">MTIRVLIVDVKPERSQVLEKALVEAGFDVLATVDEQQDLHAVVERLQPDAVIIDAALPSRDTLEHVGQLGRRYPKPMIMLAEEETPDLTRQAAKAGVSAYVVDHVQPALMRSMINVAITSFESHRALKGELTRTQETLAQRRSIDRAKALIMEMRGIGEEAAYQYLRSTAMNRRMTIHELAQELLAATANPRRKG</sequence>
<dbReference type="eggNOG" id="COG3707">
    <property type="taxonomic scope" value="Bacteria"/>
</dbReference>
<evidence type="ECO:0000313" key="5">
    <source>
        <dbReference type="Proteomes" id="UP000014463"/>
    </source>
</evidence>
<dbReference type="RefSeq" id="WP_016416720.1">
    <property type="nucleotide sequence ID" value="NZ_AUAB01000002.1"/>
</dbReference>
<evidence type="ECO:0000256" key="1">
    <source>
        <dbReference type="PROSITE-ProRule" id="PRU00169"/>
    </source>
</evidence>
<dbReference type="InterPro" id="IPR005561">
    <property type="entry name" value="ANTAR"/>
</dbReference>
<dbReference type="Pfam" id="PF03861">
    <property type="entry name" value="ANTAR"/>
    <property type="match status" value="1"/>
</dbReference>
<feature type="modified residue" description="4-aspartylphosphate" evidence="1">
    <location>
        <position position="54"/>
    </location>
</feature>
<keyword evidence="5" id="KW-1185">Reference proteome</keyword>